<sequence length="124" mass="14016">NPFAKEHVLQQNVSGTTGGRQFIRGLVLIVDVVAQVINAANRMLILLGLDYGCYCHNHNVADVQDFFDPEIKKMKVKKCYFPLFVYIAALQKEKEHVQGSGAEGILTLFAQHFFRAYAILQMDK</sequence>
<accession>A0A6L2MS53</accession>
<organism evidence="1">
    <name type="scientific">Tanacetum cinerariifolium</name>
    <name type="common">Dalmatian daisy</name>
    <name type="synonym">Chrysanthemum cinerariifolium</name>
    <dbReference type="NCBI Taxonomy" id="118510"/>
    <lineage>
        <taxon>Eukaryota</taxon>
        <taxon>Viridiplantae</taxon>
        <taxon>Streptophyta</taxon>
        <taxon>Embryophyta</taxon>
        <taxon>Tracheophyta</taxon>
        <taxon>Spermatophyta</taxon>
        <taxon>Magnoliopsida</taxon>
        <taxon>eudicotyledons</taxon>
        <taxon>Gunneridae</taxon>
        <taxon>Pentapetalae</taxon>
        <taxon>asterids</taxon>
        <taxon>campanulids</taxon>
        <taxon>Asterales</taxon>
        <taxon>Asteraceae</taxon>
        <taxon>Asteroideae</taxon>
        <taxon>Anthemideae</taxon>
        <taxon>Anthemidinae</taxon>
        <taxon>Tanacetum</taxon>
    </lineage>
</organism>
<dbReference type="EMBL" id="BKCJ010007350">
    <property type="protein sequence ID" value="GEU76816.1"/>
    <property type="molecule type" value="Genomic_DNA"/>
</dbReference>
<comment type="caution">
    <text evidence="1">The sequence shown here is derived from an EMBL/GenBank/DDBJ whole genome shotgun (WGS) entry which is preliminary data.</text>
</comment>
<feature type="non-terminal residue" evidence="1">
    <location>
        <position position="1"/>
    </location>
</feature>
<dbReference type="GO" id="GO:0016874">
    <property type="term" value="F:ligase activity"/>
    <property type="evidence" value="ECO:0007669"/>
    <property type="project" value="UniProtKB-KW"/>
</dbReference>
<proteinExistence type="predicted"/>
<protein>
    <submittedName>
        <fullName evidence="1">Proline--tRNA ligase, cytoplasmic</fullName>
    </submittedName>
</protein>
<dbReference type="AlphaFoldDB" id="A0A6L2MS53"/>
<evidence type="ECO:0000313" key="1">
    <source>
        <dbReference type="EMBL" id="GEU76816.1"/>
    </source>
</evidence>
<keyword evidence="1" id="KW-0436">Ligase</keyword>
<reference evidence="1" key="1">
    <citation type="journal article" date="2019" name="Sci. Rep.">
        <title>Draft genome of Tanacetum cinerariifolium, the natural source of mosquito coil.</title>
        <authorList>
            <person name="Yamashiro T."/>
            <person name="Shiraishi A."/>
            <person name="Satake H."/>
            <person name="Nakayama K."/>
        </authorList>
    </citation>
    <scope>NUCLEOTIDE SEQUENCE</scope>
</reference>
<dbReference type="Gene3D" id="3.30.930.10">
    <property type="entry name" value="Bira Bifunctional Protein, Domain 2"/>
    <property type="match status" value="1"/>
</dbReference>
<name>A0A6L2MS53_TANCI</name>
<gene>
    <name evidence="1" type="ORF">Tci_048794</name>
</gene>
<dbReference type="InterPro" id="IPR045864">
    <property type="entry name" value="aa-tRNA-synth_II/BPL/LPL"/>
</dbReference>